<evidence type="ECO:0000256" key="2">
    <source>
        <dbReference type="ARBA" id="ARBA00023015"/>
    </source>
</evidence>
<sequence>MESETRSDRPAVVLVEDEPDLAAMARDFLVREGFLVLHAADVRAGLRLLETEHVDLVVLDLGLPDGNGLDLLRAVRGRDNPLPVIVVTGRGEEADRVVGLELGADDYVVKPYSQRELAARIRAVLRRSTAPPPAATAIRVGGLVIDTGAREVRRAGTPIALTPREYGLVEFLASAPGHTFSREQLLDHVWGSSSRWQAPTTVDEHVYRVRRKLLAAGVTEPRITTVRGFGYRLDS</sequence>
<keyword evidence="4" id="KW-0804">Transcription</keyword>
<dbReference type="Pfam" id="PF00072">
    <property type="entry name" value="Response_reg"/>
    <property type="match status" value="1"/>
</dbReference>
<accession>A0A1H9VAH0</accession>
<evidence type="ECO:0000313" key="9">
    <source>
        <dbReference type="EMBL" id="SES18766.1"/>
    </source>
</evidence>
<dbReference type="GO" id="GO:0032993">
    <property type="term" value="C:protein-DNA complex"/>
    <property type="evidence" value="ECO:0007669"/>
    <property type="project" value="TreeGrafter"/>
</dbReference>
<dbReference type="InterPro" id="IPR001789">
    <property type="entry name" value="Sig_transdc_resp-reg_receiver"/>
</dbReference>
<keyword evidence="1 5" id="KW-0597">Phosphoprotein</keyword>
<dbReference type="STRING" id="155974.SAMN04487818_108212"/>
<proteinExistence type="predicted"/>
<gene>
    <name evidence="9" type="ORF">SAMN04487818_108212</name>
</gene>
<feature type="modified residue" description="4-aspartylphosphate" evidence="5">
    <location>
        <position position="60"/>
    </location>
</feature>
<dbReference type="SMART" id="SM00862">
    <property type="entry name" value="Trans_reg_C"/>
    <property type="match status" value="1"/>
</dbReference>
<evidence type="ECO:0000256" key="3">
    <source>
        <dbReference type="ARBA" id="ARBA00023125"/>
    </source>
</evidence>
<feature type="domain" description="Response regulatory" evidence="7">
    <location>
        <begin position="11"/>
        <end position="125"/>
    </location>
</feature>
<dbReference type="GO" id="GO:0000156">
    <property type="term" value="F:phosphorelay response regulator activity"/>
    <property type="evidence" value="ECO:0007669"/>
    <property type="project" value="TreeGrafter"/>
</dbReference>
<dbReference type="CDD" id="cd17574">
    <property type="entry name" value="REC_OmpR"/>
    <property type="match status" value="1"/>
</dbReference>
<dbReference type="InterPro" id="IPR011006">
    <property type="entry name" value="CheY-like_superfamily"/>
</dbReference>
<dbReference type="PANTHER" id="PTHR48111">
    <property type="entry name" value="REGULATOR OF RPOS"/>
    <property type="match status" value="1"/>
</dbReference>
<dbReference type="GO" id="GO:0006355">
    <property type="term" value="P:regulation of DNA-templated transcription"/>
    <property type="evidence" value="ECO:0007669"/>
    <property type="project" value="InterPro"/>
</dbReference>
<dbReference type="SMART" id="SM00448">
    <property type="entry name" value="REC"/>
    <property type="match status" value="1"/>
</dbReference>
<dbReference type="PROSITE" id="PS50110">
    <property type="entry name" value="RESPONSE_REGULATORY"/>
    <property type="match status" value="1"/>
</dbReference>
<reference evidence="10" key="1">
    <citation type="submission" date="2016-10" db="EMBL/GenBank/DDBJ databases">
        <authorList>
            <person name="Varghese N."/>
            <person name="Submissions S."/>
        </authorList>
    </citation>
    <scope>NUCLEOTIDE SEQUENCE [LARGE SCALE GENOMIC DNA]</scope>
    <source>
        <strain evidence="10">DSM 44260</strain>
    </source>
</reference>
<keyword evidence="3 6" id="KW-0238">DNA-binding</keyword>
<dbReference type="InterPro" id="IPR039420">
    <property type="entry name" value="WalR-like"/>
</dbReference>
<dbReference type="SUPFAM" id="SSF52172">
    <property type="entry name" value="CheY-like"/>
    <property type="match status" value="1"/>
</dbReference>
<dbReference type="InterPro" id="IPR036388">
    <property type="entry name" value="WH-like_DNA-bd_sf"/>
</dbReference>
<dbReference type="Pfam" id="PF00486">
    <property type="entry name" value="Trans_reg_C"/>
    <property type="match status" value="1"/>
</dbReference>
<dbReference type="Gene3D" id="6.10.250.690">
    <property type="match status" value="1"/>
</dbReference>
<dbReference type="Gene3D" id="1.10.10.10">
    <property type="entry name" value="Winged helix-like DNA-binding domain superfamily/Winged helix DNA-binding domain"/>
    <property type="match status" value="1"/>
</dbReference>
<feature type="DNA-binding region" description="OmpR/PhoB-type" evidence="6">
    <location>
        <begin position="135"/>
        <end position="235"/>
    </location>
</feature>
<evidence type="ECO:0000259" key="7">
    <source>
        <dbReference type="PROSITE" id="PS50110"/>
    </source>
</evidence>
<keyword evidence="2" id="KW-0805">Transcription regulation</keyword>
<evidence type="ECO:0000256" key="5">
    <source>
        <dbReference type="PROSITE-ProRule" id="PRU00169"/>
    </source>
</evidence>
<evidence type="ECO:0000259" key="8">
    <source>
        <dbReference type="PROSITE" id="PS51755"/>
    </source>
</evidence>
<dbReference type="Proteomes" id="UP000199051">
    <property type="component" value="Unassembled WGS sequence"/>
</dbReference>
<dbReference type="GO" id="GO:0000976">
    <property type="term" value="F:transcription cis-regulatory region binding"/>
    <property type="evidence" value="ECO:0007669"/>
    <property type="project" value="TreeGrafter"/>
</dbReference>
<protein>
    <submittedName>
        <fullName evidence="9">Two component transcriptional regulator, winged helix family</fullName>
    </submittedName>
</protein>
<dbReference type="CDD" id="cd00383">
    <property type="entry name" value="trans_reg_C"/>
    <property type="match status" value="1"/>
</dbReference>
<dbReference type="PROSITE" id="PS51755">
    <property type="entry name" value="OMPR_PHOB"/>
    <property type="match status" value="1"/>
</dbReference>
<dbReference type="InterPro" id="IPR016032">
    <property type="entry name" value="Sig_transdc_resp-reg_C-effctor"/>
</dbReference>
<dbReference type="Gene3D" id="3.40.50.2300">
    <property type="match status" value="1"/>
</dbReference>
<name>A0A1H9VAH0_9PSEU</name>
<keyword evidence="10" id="KW-1185">Reference proteome</keyword>
<dbReference type="GO" id="GO:0005829">
    <property type="term" value="C:cytosol"/>
    <property type="evidence" value="ECO:0007669"/>
    <property type="project" value="TreeGrafter"/>
</dbReference>
<evidence type="ECO:0000313" key="10">
    <source>
        <dbReference type="Proteomes" id="UP000199051"/>
    </source>
</evidence>
<organism evidence="9 10">
    <name type="scientific">Actinokineospora terrae</name>
    <dbReference type="NCBI Taxonomy" id="155974"/>
    <lineage>
        <taxon>Bacteria</taxon>
        <taxon>Bacillati</taxon>
        <taxon>Actinomycetota</taxon>
        <taxon>Actinomycetes</taxon>
        <taxon>Pseudonocardiales</taxon>
        <taxon>Pseudonocardiaceae</taxon>
        <taxon>Actinokineospora</taxon>
    </lineage>
</organism>
<dbReference type="EMBL" id="FOGI01000008">
    <property type="protein sequence ID" value="SES18766.1"/>
    <property type="molecule type" value="Genomic_DNA"/>
</dbReference>
<evidence type="ECO:0000256" key="6">
    <source>
        <dbReference type="PROSITE-ProRule" id="PRU01091"/>
    </source>
</evidence>
<evidence type="ECO:0000256" key="1">
    <source>
        <dbReference type="ARBA" id="ARBA00022553"/>
    </source>
</evidence>
<dbReference type="InterPro" id="IPR001867">
    <property type="entry name" value="OmpR/PhoB-type_DNA-bd"/>
</dbReference>
<dbReference type="AlphaFoldDB" id="A0A1H9VAH0"/>
<dbReference type="PANTHER" id="PTHR48111:SF4">
    <property type="entry name" value="DNA-BINDING DUAL TRANSCRIPTIONAL REGULATOR OMPR"/>
    <property type="match status" value="1"/>
</dbReference>
<feature type="domain" description="OmpR/PhoB-type" evidence="8">
    <location>
        <begin position="135"/>
        <end position="235"/>
    </location>
</feature>
<dbReference type="RefSeq" id="WP_092780508.1">
    <property type="nucleotide sequence ID" value="NZ_FOGI01000008.1"/>
</dbReference>
<evidence type="ECO:0000256" key="4">
    <source>
        <dbReference type="ARBA" id="ARBA00023163"/>
    </source>
</evidence>
<dbReference type="SUPFAM" id="SSF46894">
    <property type="entry name" value="C-terminal effector domain of the bipartite response regulators"/>
    <property type="match status" value="1"/>
</dbReference>